<feature type="region of interest" description="Disordered" evidence="1">
    <location>
        <begin position="116"/>
        <end position="139"/>
    </location>
</feature>
<reference evidence="2" key="1">
    <citation type="journal article" date="2014" name="Int. J. Syst. Evol. Microbiol.">
        <title>Complete genome sequence of Corynebacterium casei LMG S-19264T (=DSM 44701T), isolated from a smear-ripened cheese.</title>
        <authorList>
            <consortium name="US DOE Joint Genome Institute (JGI-PGF)"/>
            <person name="Walter F."/>
            <person name="Albersmeier A."/>
            <person name="Kalinowski J."/>
            <person name="Ruckert C."/>
        </authorList>
    </citation>
    <scope>NUCLEOTIDE SEQUENCE</scope>
    <source>
        <strain evidence="2">VKM Ac-1069</strain>
    </source>
</reference>
<name>A0A9W6L5F6_9PSEU</name>
<sequence>MGSSRREPAAIAATLSAAVRGIRRVVRAADPARPATLALLRDFGWQLTQLTGELTDLAALLAEHTGCHLEHAEQVCHADGEPGIPHLARACRDLAGLRQALDTAHTAACEYYTEISQLSPAPPPGSRVGHRTATSTEPR</sequence>
<dbReference type="Proteomes" id="UP001143463">
    <property type="component" value="Unassembled WGS sequence"/>
</dbReference>
<evidence type="ECO:0000256" key="1">
    <source>
        <dbReference type="SAM" id="MobiDB-lite"/>
    </source>
</evidence>
<evidence type="ECO:0000313" key="2">
    <source>
        <dbReference type="EMBL" id="GLL12559.1"/>
    </source>
</evidence>
<dbReference type="RefSeq" id="WP_156067700.1">
    <property type="nucleotide sequence ID" value="NZ_BSFQ01000015.1"/>
</dbReference>
<dbReference type="EMBL" id="BSFQ01000015">
    <property type="protein sequence ID" value="GLL12559.1"/>
    <property type="molecule type" value="Genomic_DNA"/>
</dbReference>
<gene>
    <name evidence="2" type="ORF">GCM10017577_37000</name>
</gene>
<comment type="caution">
    <text evidence="2">The sequence shown here is derived from an EMBL/GenBank/DDBJ whole genome shotgun (WGS) entry which is preliminary data.</text>
</comment>
<proteinExistence type="predicted"/>
<reference evidence="2" key="2">
    <citation type="submission" date="2023-01" db="EMBL/GenBank/DDBJ databases">
        <authorList>
            <person name="Sun Q."/>
            <person name="Evtushenko L."/>
        </authorList>
    </citation>
    <scope>NUCLEOTIDE SEQUENCE</scope>
    <source>
        <strain evidence="2">VKM Ac-1069</strain>
    </source>
</reference>
<keyword evidence="3" id="KW-1185">Reference proteome</keyword>
<organism evidence="2 3">
    <name type="scientific">Pseudonocardia halophobica</name>
    <dbReference type="NCBI Taxonomy" id="29401"/>
    <lineage>
        <taxon>Bacteria</taxon>
        <taxon>Bacillati</taxon>
        <taxon>Actinomycetota</taxon>
        <taxon>Actinomycetes</taxon>
        <taxon>Pseudonocardiales</taxon>
        <taxon>Pseudonocardiaceae</taxon>
        <taxon>Pseudonocardia</taxon>
    </lineage>
</organism>
<dbReference type="AlphaFoldDB" id="A0A9W6L5F6"/>
<protein>
    <submittedName>
        <fullName evidence="2">Uncharacterized protein</fullName>
    </submittedName>
</protein>
<evidence type="ECO:0000313" key="3">
    <source>
        <dbReference type="Proteomes" id="UP001143463"/>
    </source>
</evidence>
<accession>A0A9W6L5F6</accession>